<feature type="region of interest" description="Disordered" evidence="4">
    <location>
        <begin position="1"/>
        <end position="37"/>
    </location>
</feature>
<feature type="compositionally biased region" description="Basic and acidic residues" evidence="4">
    <location>
        <begin position="1354"/>
        <end position="1369"/>
    </location>
</feature>
<dbReference type="PANTHER" id="PTHR24286:SF252">
    <property type="entry name" value="CYTOCHROME P450 26B1"/>
    <property type="match status" value="1"/>
</dbReference>
<dbReference type="InterPro" id="IPR036396">
    <property type="entry name" value="Cyt_P450_sf"/>
</dbReference>
<sequence length="1369" mass="154077">MEEEAAAGAEDHRHRDGVRVVGAEVGAEEEQEKGDEEVERVAQRAAEDVRGVVVSGAALWKGVGDTAAFAKDPERFLSKRFAEKGEVFGTRILQWPVVFAASHRAVSDALGLRDEMSAKAGYSAFSGLSLFGPAVLFQDGDEHGKLRKAILQSDFASYDKLKASGLHARVARLAREEMAKVKAQGNGSQVRFNVYDLTKQLCAAMLCLCFLPADATAQDFTKLQAKFWRGTASSGLNFSVSLGFGVKKKSAFNEAKEAREELRKLFQNADQNHESKGTCPFGRKLAEDERIDHLLMFTSSMVVKAIGSVVCSFVVLMDKHPDIRANLVQELLRQEEAQTPNEAPKVGGHDLLFRVLLETERLFPPVIGCCRSVKAKKGAHVQLCNKFDIPDNTRVWCSFITANRDPAVYKNPLVFDPSRWQGAETTNHFSFGAFQHECLGKPFARSVIRETCIAMLLAFPSWKVETSGANRWLPVTPWGHGVCEGVHGPSWAAAHAPGQRRTATPPALGDEMTDIEPANPRDSGDEEVVVKGETKETLEMWNECLEIGGKTVYCYMNSFHTTWDALTLGIATFVFQIYCFTLFGVEFIKCQFGDPEDCTLPLGGLIEINLNSTDTQAVQLGENTDATIPGILVGLVLLFVFTLPDAITGLVFLRNGYIIIGVVHLVISLVAMLSSATYVVAVSTSDVTLLTNVVVLVFLLELDEKVYHVHHELRRALGLQHQAHVPPICPLGRGAAVGGEEEVMIRSLRQVLGLRRSKDKLVAKAKAIRERKAVDDAQDDHAGSSSGASQQASKPTGSNDPAQRKKPDEATPLMAPPNGSRREGIETQLFREAKVNDLIELIEFDDEEEKHARKENIRNILDVVLQIEQTRLVVGKLKAGLDGVAPSTTPREIEEQVATQVDHDKMVRTAATFAKFEQSMFRKSRRAQQEGAEHDAYERGINAKLSNLQASLAKEQEHKDAMLRELLHQKALAPDVLDSMLQDNQDRPLREKMLLSIFAAVDEIERVRLAIRTLKTGQIPSRDAQAFKQNRDVQSRIAELRRRIFKFEKSVYERTHAAGLGQYKVSMESKLEAFEGTLQRERKRRVILLEETRWRVDHANLQRALEQHKTISRMKFLQLIIRAQARFRANRVQREFKLQKEAAKQIQLLVRHRQDSNAAISIQKVQRQNSAQKLFIRKKQAITTIQRLWVRKVHERKLRKNLRHEMLSADLKTRAAIRLFMSRRLGSTFTAWIEFCSMRKHVRRVLLTTVEKWSLQRTAFAFKLWWVSTRHSYRVDHIARAKVVARDAGAAMPCVRLFRGHFLRESRVEPDVVAPLLKRADWTRMVLVNPAKAAVQLEERRTERAHQKASKLACEMRGRTNQRDNHRQR</sequence>
<feature type="transmembrane region" description="Helical" evidence="5">
    <location>
        <begin position="656"/>
        <end position="681"/>
    </location>
</feature>
<feature type="transmembrane region" description="Helical" evidence="5">
    <location>
        <begin position="565"/>
        <end position="585"/>
    </location>
</feature>
<dbReference type="Gene3D" id="1.10.630.10">
    <property type="entry name" value="Cytochrome P450"/>
    <property type="match status" value="1"/>
</dbReference>
<evidence type="ECO:0000256" key="5">
    <source>
        <dbReference type="SAM" id="Phobius"/>
    </source>
</evidence>
<keyword evidence="3" id="KW-0175">Coiled coil</keyword>
<feature type="transmembrane region" description="Helical" evidence="5">
    <location>
        <begin position="626"/>
        <end position="644"/>
    </location>
</feature>
<feature type="compositionally biased region" description="Basic and acidic residues" evidence="4">
    <location>
        <begin position="9"/>
        <end position="18"/>
    </location>
</feature>
<evidence type="ECO:0000256" key="4">
    <source>
        <dbReference type="SAM" id="MobiDB-lite"/>
    </source>
</evidence>
<feature type="compositionally biased region" description="Low complexity" evidence="4">
    <location>
        <begin position="783"/>
        <end position="793"/>
    </location>
</feature>
<keyword evidence="2" id="KW-0408">Iron</keyword>
<dbReference type="Pfam" id="PF00067">
    <property type="entry name" value="p450"/>
    <property type="match status" value="1"/>
</dbReference>
<feature type="coiled-coil region" evidence="3">
    <location>
        <begin position="248"/>
        <end position="275"/>
    </location>
</feature>
<evidence type="ECO:0000256" key="2">
    <source>
        <dbReference type="ARBA" id="ARBA00023004"/>
    </source>
</evidence>
<proteinExistence type="predicted"/>
<feature type="compositionally biased region" description="Basic and acidic residues" evidence="4">
    <location>
        <begin position="772"/>
        <end position="782"/>
    </location>
</feature>
<feature type="compositionally biased region" description="Acidic residues" evidence="4">
    <location>
        <begin position="26"/>
        <end position="37"/>
    </location>
</feature>
<organism evidence="6 7">
    <name type="scientific">Durusdinium trenchii</name>
    <dbReference type="NCBI Taxonomy" id="1381693"/>
    <lineage>
        <taxon>Eukaryota</taxon>
        <taxon>Sar</taxon>
        <taxon>Alveolata</taxon>
        <taxon>Dinophyceae</taxon>
        <taxon>Suessiales</taxon>
        <taxon>Symbiodiniaceae</taxon>
        <taxon>Durusdinium</taxon>
    </lineage>
</organism>
<comment type="caution">
    <text evidence="6">The sequence shown here is derived from an EMBL/GenBank/DDBJ whole genome shotgun (WGS) entry which is preliminary data.</text>
</comment>
<keyword evidence="5" id="KW-1133">Transmembrane helix</keyword>
<gene>
    <name evidence="6" type="ORF">SCF082_LOCUS7853</name>
</gene>
<keyword evidence="5" id="KW-0472">Membrane</keyword>
<evidence type="ECO:0000256" key="3">
    <source>
        <dbReference type="SAM" id="Coils"/>
    </source>
</evidence>
<evidence type="ECO:0000313" key="6">
    <source>
        <dbReference type="EMBL" id="CAK9003671.1"/>
    </source>
</evidence>
<keyword evidence="7" id="KW-1185">Reference proteome</keyword>
<evidence type="ECO:0000313" key="7">
    <source>
        <dbReference type="Proteomes" id="UP001642464"/>
    </source>
</evidence>
<dbReference type="PANTHER" id="PTHR24286">
    <property type="entry name" value="CYTOCHROME P450 26"/>
    <property type="match status" value="1"/>
</dbReference>
<dbReference type="CDD" id="cd00302">
    <property type="entry name" value="cytochrome_P450"/>
    <property type="match status" value="1"/>
</dbReference>
<feature type="region of interest" description="Disordered" evidence="4">
    <location>
        <begin position="493"/>
        <end position="527"/>
    </location>
</feature>
<dbReference type="EMBL" id="CAXAMM010004455">
    <property type="protein sequence ID" value="CAK9003671.1"/>
    <property type="molecule type" value="Genomic_DNA"/>
</dbReference>
<protein>
    <submittedName>
        <fullName evidence="6">Obtusifoliol 14-alpha demethylase (CYPLI) (Cytochrome P450 51) (Cytochrome P450-LIA1)</fullName>
    </submittedName>
</protein>
<keyword evidence="5" id="KW-0812">Transmembrane</keyword>
<name>A0ABP0IP98_9DINO</name>
<reference evidence="6 7" key="1">
    <citation type="submission" date="2024-02" db="EMBL/GenBank/DDBJ databases">
        <authorList>
            <person name="Chen Y."/>
            <person name="Shah S."/>
            <person name="Dougan E. K."/>
            <person name="Thang M."/>
            <person name="Chan C."/>
        </authorList>
    </citation>
    <scope>NUCLEOTIDE SEQUENCE [LARGE SCALE GENOMIC DNA]</scope>
</reference>
<evidence type="ECO:0000256" key="1">
    <source>
        <dbReference type="ARBA" id="ARBA00022723"/>
    </source>
</evidence>
<feature type="region of interest" description="Disordered" evidence="4">
    <location>
        <begin position="772"/>
        <end position="827"/>
    </location>
</feature>
<accession>A0ABP0IP98</accession>
<feature type="region of interest" description="Disordered" evidence="4">
    <location>
        <begin position="1346"/>
        <end position="1369"/>
    </location>
</feature>
<dbReference type="SUPFAM" id="SSF48264">
    <property type="entry name" value="Cytochrome P450"/>
    <property type="match status" value="1"/>
</dbReference>
<feature type="transmembrane region" description="Helical" evidence="5">
    <location>
        <begin position="294"/>
        <end position="316"/>
    </location>
</feature>
<keyword evidence="1" id="KW-0479">Metal-binding</keyword>
<dbReference type="InterPro" id="IPR001128">
    <property type="entry name" value="Cyt_P450"/>
</dbReference>
<dbReference type="Proteomes" id="UP001642464">
    <property type="component" value="Unassembled WGS sequence"/>
</dbReference>